<keyword evidence="3" id="KW-1185">Reference proteome</keyword>
<dbReference type="AlphaFoldDB" id="A0A073AYM2"/>
<dbReference type="Pfam" id="PF12079">
    <property type="entry name" value="DUF3558"/>
    <property type="match status" value="1"/>
</dbReference>
<reference evidence="2 3" key="1">
    <citation type="submission" date="2014-06" db="EMBL/GenBank/DDBJ databases">
        <title>Saccharopolyspora rectivirgula DSM-43113 Genome sequencing.</title>
        <authorList>
            <person name="Barrera C."/>
            <person name="Millon L."/>
            <person name="Rognon B."/>
            <person name="Zaugg C."/>
            <person name="Monod M."/>
        </authorList>
    </citation>
    <scope>NUCLEOTIDE SEQUENCE [LARGE SCALE GENOMIC DNA]</scope>
    <source>
        <strain evidence="2 3">DSM 43113</strain>
    </source>
</reference>
<feature type="region of interest" description="Disordered" evidence="1">
    <location>
        <begin position="17"/>
        <end position="40"/>
    </location>
</feature>
<organism evidence="2 3">
    <name type="scientific">Saccharopolyspora rectivirgula</name>
    <dbReference type="NCBI Taxonomy" id="28042"/>
    <lineage>
        <taxon>Bacteria</taxon>
        <taxon>Bacillati</taxon>
        <taxon>Actinomycetota</taxon>
        <taxon>Actinomycetes</taxon>
        <taxon>Pseudonocardiales</taxon>
        <taxon>Pseudonocardiaceae</taxon>
        <taxon>Saccharopolyspora</taxon>
    </lineage>
</organism>
<protein>
    <recommendedName>
        <fullName evidence="4">DUF3558 domain-containing protein</fullName>
    </recommendedName>
</protein>
<evidence type="ECO:0000256" key="1">
    <source>
        <dbReference type="SAM" id="MobiDB-lite"/>
    </source>
</evidence>
<evidence type="ECO:0000313" key="3">
    <source>
        <dbReference type="Proteomes" id="UP000031419"/>
    </source>
</evidence>
<dbReference type="eggNOG" id="ENOG5034BMT">
    <property type="taxonomic scope" value="Bacteria"/>
</dbReference>
<dbReference type="InterPro" id="IPR024520">
    <property type="entry name" value="DUF3558"/>
</dbReference>
<name>A0A073AYM2_9PSEU</name>
<proteinExistence type="predicted"/>
<gene>
    <name evidence="2" type="ORF">GU90_09660</name>
</gene>
<dbReference type="EMBL" id="JNVU01000025">
    <property type="protein sequence ID" value="KEI44436.1"/>
    <property type="molecule type" value="Genomic_DNA"/>
</dbReference>
<sequence>MFFGALVAALAVSGCGSGSDTSAAPDGDQPSSAEQQEQGLRDVDPCQLLTPEEAAEFGFSGEGYDETLVDTEPACGFDGGPFGATFTVSRENTVETYGQGDNWARFDRIEIDGRAAARAVDESASSSGDFCTVMFDAGGGAITIDVSEFRNPENVDPCDFAQQIAEVIAPRMPR</sequence>
<evidence type="ECO:0000313" key="2">
    <source>
        <dbReference type="EMBL" id="KEI44436.1"/>
    </source>
</evidence>
<dbReference type="Proteomes" id="UP000031419">
    <property type="component" value="Unassembled WGS sequence"/>
</dbReference>
<accession>A0A073AYM2</accession>
<evidence type="ECO:0008006" key="4">
    <source>
        <dbReference type="Google" id="ProtNLM"/>
    </source>
</evidence>
<feature type="compositionally biased region" description="Polar residues" evidence="1">
    <location>
        <begin position="29"/>
        <end position="38"/>
    </location>
</feature>
<comment type="caution">
    <text evidence="2">The sequence shown here is derived from an EMBL/GenBank/DDBJ whole genome shotgun (WGS) entry which is preliminary data.</text>
</comment>
<dbReference type="STRING" id="28042.GU90_09660"/>